<dbReference type="Proteomes" id="UP000834106">
    <property type="component" value="Chromosome 6"/>
</dbReference>
<dbReference type="Pfam" id="PF01388">
    <property type="entry name" value="ARID"/>
    <property type="match status" value="1"/>
</dbReference>
<evidence type="ECO:0000259" key="2">
    <source>
        <dbReference type="PROSITE" id="PS51011"/>
    </source>
</evidence>
<dbReference type="AlphaFoldDB" id="A0AAD1Z4Q8"/>
<dbReference type="PANTHER" id="PTHR46691">
    <property type="entry name" value="HIGH MOBILITY GROUP B PROTEIN 9"/>
    <property type="match status" value="1"/>
</dbReference>
<gene>
    <name evidence="3" type="ORF">FPE_LOCUS10214</name>
</gene>
<organism evidence="3 4">
    <name type="scientific">Fraxinus pennsylvanica</name>
    <dbReference type="NCBI Taxonomy" id="56036"/>
    <lineage>
        <taxon>Eukaryota</taxon>
        <taxon>Viridiplantae</taxon>
        <taxon>Streptophyta</taxon>
        <taxon>Embryophyta</taxon>
        <taxon>Tracheophyta</taxon>
        <taxon>Spermatophyta</taxon>
        <taxon>Magnoliopsida</taxon>
        <taxon>eudicotyledons</taxon>
        <taxon>Gunneridae</taxon>
        <taxon>Pentapetalae</taxon>
        <taxon>asterids</taxon>
        <taxon>lamiids</taxon>
        <taxon>Lamiales</taxon>
        <taxon>Oleaceae</taxon>
        <taxon>Oleeae</taxon>
        <taxon>Fraxinus</taxon>
    </lineage>
</organism>
<evidence type="ECO:0000313" key="3">
    <source>
        <dbReference type="EMBL" id="CAI9762784.1"/>
    </source>
</evidence>
<dbReference type="SUPFAM" id="SSF46774">
    <property type="entry name" value="ARID-like"/>
    <property type="match status" value="1"/>
</dbReference>
<dbReference type="GO" id="GO:0003677">
    <property type="term" value="F:DNA binding"/>
    <property type="evidence" value="ECO:0007669"/>
    <property type="project" value="InterPro"/>
</dbReference>
<dbReference type="EMBL" id="OU503041">
    <property type="protein sequence ID" value="CAI9762784.1"/>
    <property type="molecule type" value="Genomic_DNA"/>
</dbReference>
<dbReference type="SMART" id="SM01014">
    <property type="entry name" value="ARID"/>
    <property type="match status" value="1"/>
</dbReference>
<dbReference type="PANTHER" id="PTHR46691:SF3">
    <property type="entry name" value="HIGH MOBILITY GROUP B PROTEIN 15"/>
    <property type="match status" value="1"/>
</dbReference>
<proteinExistence type="predicted"/>
<feature type="domain" description="ARID" evidence="2">
    <location>
        <begin position="25"/>
        <end position="116"/>
    </location>
</feature>
<dbReference type="InterPro" id="IPR045303">
    <property type="entry name" value="ARID_HMGB9-like"/>
</dbReference>
<dbReference type="Gene3D" id="1.10.150.60">
    <property type="entry name" value="ARID DNA-binding domain"/>
    <property type="match status" value="1"/>
</dbReference>
<reference evidence="3" key="1">
    <citation type="submission" date="2023-05" db="EMBL/GenBank/DDBJ databases">
        <authorList>
            <person name="Huff M."/>
        </authorList>
    </citation>
    <scope>NUCLEOTIDE SEQUENCE</scope>
</reference>
<dbReference type="InterPro" id="IPR036431">
    <property type="entry name" value="ARID_dom_sf"/>
</dbReference>
<keyword evidence="4" id="KW-1185">Reference proteome</keyword>
<dbReference type="CDD" id="cd16872">
    <property type="entry name" value="ARID_HMGB9-like"/>
    <property type="match status" value="1"/>
</dbReference>
<sequence>MVEKGMAAESSNPYPPPLAAYQEVASSRELFLDTLKKLHVAMGTKFMIPIVGGKDLDLHRLFVEVTSRGGITKVVRDRKWKEVTAVFSFPSSATNASFILRKYYSSLLYHYEQIYFFKAECWTPLSTGVLQPQNKQASPLQIINTETSLSTDAFPNVSPITATPHGLAESILPPQKQDASPQQIINTSMSFPEGNETSFDKSNLEGSRKVNEDFEIGASFRAEMENKNENLENSKNEEASGLQTQQDVVGCEDNSPGHGQIVSNAVPVHQFLPMADAGFMDLDVTVQTEGNTSAYEKSSANCNLEGYEKTDEDLVMGTTFQLELELENENVEISPNGETTALQMGRGTVGCEAKNPGLGGMEEEEDDVSIPVGEGEVDPINTSESVAINKGHESP</sequence>
<evidence type="ECO:0000313" key="4">
    <source>
        <dbReference type="Proteomes" id="UP000834106"/>
    </source>
</evidence>
<evidence type="ECO:0000256" key="1">
    <source>
        <dbReference type="SAM" id="MobiDB-lite"/>
    </source>
</evidence>
<dbReference type="PROSITE" id="PS51011">
    <property type="entry name" value="ARID"/>
    <property type="match status" value="1"/>
</dbReference>
<dbReference type="InterPro" id="IPR001606">
    <property type="entry name" value="ARID_dom"/>
</dbReference>
<accession>A0AAD1Z4Q8</accession>
<feature type="region of interest" description="Disordered" evidence="1">
    <location>
        <begin position="356"/>
        <end position="395"/>
    </location>
</feature>
<protein>
    <recommendedName>
        <fullName evidence="2">ARID domain-containing protein</fullName>
    </recommendedName>
</protein>
<dbReference type="SMART" id="SM00501">
    <property type="entry name" value="BRIGHT"/>
    <property type="match status" value="1"/>
</dbReference>
<name>A0AAD1Z4Q8_9LAMI</name>